<reference evidence="2" key="1">
    <citation type="submission" date="2024-04" db="EMBL/GenBank/DDBJ databases">
        <authorList>
            <consortium name="Molecular Ecology Group"/>
        </authorList>
    </citation>
    <scope>NUCLEOTIDE SEQUENCE</scope>
</reference>
<dbReference type="EMBL" id="CAXIPU020000600">
    <property type="protein sequence ID" value="CAL1672485.1"/>
    <property type="molecule type" value="Genomic_DNA"/>
</dbReference>
<feature type="non-terminal residue" evidence="2">
    <location>
        <position position="1"/>
    </location>
</feature>
<gene>
    <name evidence="2" type="ORF">LPLAT_LOCUS8289</name>
</gene>
<evidence type="ECO:0000313" key="3">
    <source>
        <dbReference type="Proteomes" id="UP001497644"/>
    </source>
</evidence>
<organism evidence="2 3">
    <name type="scientific">Lasius platythorax</name>
    <dbReference type="NCBI Taxonomy" id="488582"/>
    <lineage>
        <taxon>Eukaryota</taxon>
        <taxon>Metazoa</taxon>
        <taxon>Ecdysozoa</taxon>
        <taxon>Arthropoda</taxon>
        <taxon>Hexapoda</taxon>
        <taxon>Insecta</taxon>
        <taxon>Pterygota</taxon>
        <taxon>Neoptera</taxon>
        <taxon>Endopterygota</taxon>
        <taxon>Hymenoptera</taxon>
        <taxon>Apocrita</taxon>
        <taxon>Aculeata</taxon>
        <taxon>Formicoidea</taxon>
        <taxon>Formicidae</taxon>
        <taxon>Formicinae</taxon>
        <taxon>Lasius</taxon>
        <taxon>Lasius</taxon>
    </lineage>
</organism>
<feature type="compositionally biased region" description="Basic and acidic residues" evidence="1">
    <location>
        <begin position="12"/>
        <end position="24"/>
    </location>
</feature>
<feature type="compositionally biased region" description="Acidic residues" evidence="1">
    <location>
        <begin position="117"/>
        <end position="131"/>
    </location>
</feature>
<protein>
    <submittedName>
        <fullName evidence="2">Uncharacterized protein</fullName>
    </submittedName>
</protein>
<name>A0AAV2MYI4_9HYME</name>
<feature type="region of interest" description="Disordered" evidence="1">
    <location>
        <begin position="1"/>
        <end position="24"/>
    </location>
</feature>
<feature type="compositionally biased region" description="Low complexity" evidence="1">
    <location>
        <begin position="103"/>
        <end position="116"/>
    </location>
</feature>
<evidence type="ECO:0000256" key="1">
    <source>
        <dbReference type="SAM" id="MobiDB-lite"/>
    </source>
</evidence>
<feature type="region of interest" description="Disordered" evidence="1">
    <location>
        <begin position="44"/>
        <end position="158"/>
    </location>
</feature>
<proteinExistence type="predicted"/>
<accession>A0AAV2MYI4</accession>
<keyword evidence="3" id="KW-1185">Reference proteome</keyword>
<dbReference type="AlphaFoldDB" id="A0AAV2MYI4"/>
<dbReference type="Proteomes" id="UP001497644">
    <property type="component" value="Unassembled WGS sequence"/>
</dbReference>
<evidence type="ECO:0000313" key="2">
    <source>
        <dbReference type="EMBL" id="CAL1672485.1"/>
    </source>
</evidence>
<comment type="caution">
    <text evidence="2">The sequence shown here is derived from an EMBL/GenBank/DDBJ whole genome shotgun (WGS) entry which is preliminary data.</text>
</comment>
<sequence>QRQPPKSYKGSKKTESDTTKNDEEIERLKELLSRAQRKRNVANYHISSDEDDISDHDGLDCKELPRSKKYRRSSLAGAMKPEASTNPSDVVSSMDDIQAFQSTEPTAGETTTGPEPVADEPMPEAAEESPEMDQPAAEQEVEGAKQEGAPVHPKEAQD</sequence>
<feature type="compositionally biased region" description="Basic and acidic residues" evidence="1">
    <location>
        <begin position="55"/>
        <end position="66"/>
    </location>
</feature>